<dbReference type="SUPFAM" id="SSF52507">
    <property type="entry name" value="Homo-oligomeric flavin-containing Cys decarboxylases, HFCD"/>
    <property type="match status" value="1"/>
</dbReference>
<dbReference type="EC" id="2.5.1.129" evidence="6"/>
<dbReference type="NCBIfam" id="TIGR00421">
    <property type="entry name" value="ubiX_pad"/>
    <property type="match status" value="1"/>
</dbReference>
<gene>
    <name evidence="8" type="ORF">SAMN05421781_1309</name>
</gene>
<dbReference type="NCBIfam" id="NF004685">
    <property type="entry name" value="PRK06029.1"/>
    <property type="match status" value="1"/>
</dbReference>
<dbReference type="GO" id="GO:0106141">
    <property type="term" value="F:flavin prenyltransferase activity"/>
    <property type="evidence" value="ECO:0007669"/>
    <property type="project" value="UniProtKB-EC"/>
</dbReference>
<evidence type="ECO:0000313" key="9">
    <source>
        <dbReference type="Proteomes" id="UP000199488"/>
    </source>
</evidence>
<dbReference type="FunFam" id="3.40.50.1950:FF:000001">
    <property type="entry name" value="Flavin prenyltransferase UbiX"/>
    <property type="match status" value="1"/>
</dbReference>
<keyword evidence="4 6" id="KW-0808">Transferase</keyword>
<dbReference type="InterPro" id="IPR003382">
    <property type="entry name" value="Flavoprotein"/>
</dbReference>
<sequence>MKLIIGITGATGAIFGIRLLEILKSTDIETHLILSSWAKATIPLETSYTTSQVEALADVSYSSKDQAARISSGSFRTEGMIIAPCSMKTTASIRHGFADNLIARAADVVLKERKHLLLMTRETPLNTIHLENMLALSRLGVTIAPPMPAFYNHPADINELVDHIAYRTLDQFGIHMEEADRWEGMSSSKNK</sequence>
<evidence type="ECO:0000256" key="4">
    <source>
        <dbReference type="ARBA" id="ARBA00022679"/>
    </source>
</evidence>
<protein>
    <recommendedName>
        <fullName evidence="6">Probable UbiX-like flavin prenyltransferase</fullName>
        <ecNumber evidence="6">2.5.1.129</ecNumber>
    </recommendedName>
    <alternativeName>
        <fullName evidence="6">Phenolic acid decarboxylase subunit B</fullName>
        <shortName evidence="6">PAD</shortName>
    </alternativeName>
</protein>
<dbReference type="PANTHER" id="PTHR43374">
    <property type="entry name" value="FLAVIN PRENYLTRANSFERASE"/>
    <property type="match status" value="1"/>
</dbReference>
<feature type="binding site" evidence="6">
    <location>
        <position position="35"/>
    </location>
    <ligand>
        <name>FMN</name>
        <dbReference type="ChEBI" id="CHEBI:58210"/>
    </ligand>
</feature>
<keyword evidence="2 6" id="KW-0285">Flavoprotein</keyword>
<dbReference type="InterPro" id="IPR036551">
    <property type="entry name" value="Flavin_trans-like"/>
</dbReference>
<keyword evidence="6" id="KW-0058">Aromatic hydrocarbons catabolism</keyword>
<feature type="binding site" evidence="6">
    <location>
        <begin position="9"/>
        <end position="11"/>
    </location>
    <ligand>
        <name>FMN</name>
        <dbReference type="ChEBI" id="CHEBI:58210"/>
    </ligand>
</feature>
<dbReference type="PANTHER" id="PTHR43374:SF1">
    <property type="entry name" value="FLAVIN PRENYLTRANSFERASE PAD1, MITOCHONDRIAL"/>
    <property type="match status" value="1"/>
</dbReference>
<dbReference type="Pfam" id="PF02441">
    <property type="entry name" value="Flavoprotein"/>
    <property type="match status" value="1"/>
</dbReference>
<feature type="binding site" evidence="6">
    <location>
        <begin position="86"/>
        <end position="89"/>
    </location>
    <ligand>
        <name>FMN</name>
        <dbReference type="ChEBI" id="CHEBI:58210"/>
    </ligand>
</feature>
<evidence type="ECO:0000313" key="8">
    <source>
        <dbReference type="EMBL" id="SDW40685.1"/>
    </source>
</evidence>
<dbReference type="AlphaFoldDB" id="A0A1H2TAG4"/>
<dbReference type="HAMAP" id="MF_01986">
    <property type="entry name" value="ubiX_pad_yclB"/>
    <property type="match status" value="1"/>
</dbReference>
<feature type="binding site" evidence="6">
    <location>
        <position position="121"/>
    </location>
    <ligand>
        <name>FMN</name>
        <dbReference type="ChEBI" id="CHEBI:58210"/>
    </ligand>
</feature>
<organism evidence="8 9">
    <name type="scientific">Marinococcus luteus</name>
    <dbReference type="NCBI Taxonomy" id="1122204"/>
    <lineage>
        <taxon>Bacteria</taxon>
        <taxon>Bacillati</taxon>
        <taxon>Bacillota</taxon>
        <taxon>Bacilli</taxon>
        <taxon>Bacillales</taxon>
        <taxon>Bacillaceae</taxon>
        <taxon>Marinococcus</taxon>
    </lineage>
</organism>
<dbReference type="Proteomes" id="UP000199488">
    <property type="component" value="Unassembled WGS sequence"/>
</dbReference>
<dbReference type="GO" id="GO:0009636">
    <property type="term" value="P:response to toxic substance"/>
    <property type="evidence" value="ECO:0007669"/>
    <property type="project" value="UniProtKB-KW"/>
</dbReference>
<reference evidence="8 9" key="1">
    <citation type="submission" date="2016-10" db="EMBL/GenBank/DDBJ databases">
        <authorList>
            <person name="de Groot N.N."/>
        </authorList>
    </citation>
    <scope>NUCLEOTIDE SEQUENCE [LARGE SCALE GENOMIC DNA]</scope>
    <source>
        <strain evidence="8 9">DSM 23126</strain>
    </source>
</reference>
<comment type="subunit">
    <text evidence="6">Homododecamer.</text>
</comment>
<dbReference type="GO" id="GO:0016831">
    <property type="term" value="F:carboxy-lyase activity"/>
    <property type="evidence" value="ECO:0007669"/>
    <property type="project" value="TreeGrafter"/>
</dbReference>
<dbReference type="RefSeq" id="WP_091612699.1">
    <property type="nucleotide sequence ID" value="NZ_FNNC01000002.1"/>
</dbReference>
<keyword evidence="3 6" id="KW-0288">FMN</keyword>
<evidence type="ECO:0000259" key="7">
    <source>
        <dbReference type="Pfam" id="PF02441"/>
    </source>
</evidence>
<comment type="function">
    <text evidence="6">Involved in the non-oxidative decarboxylation and detoxification of phenolic derivatives. Flavin prenyltransferase that catalyzes the synthesis of the prenylated FMN cofactor (prenyl-FMN) for phenolic acid decarboxylase.</text>
</comment>
<dbReference type="EMBL" id="FNNC01000002">
    <property type="protein sequence ID" value="SDW40685.1"/>
    <property type="molecule type" value="Genomic_DNA"/>
</dbReference>
<evidence type="ECO:0000256" key="3">
    <source>
        <dbReference type="ARBA" id="ARBA00022643"/>
    </source>
</evidence>
<proteinExistence type="inferred from homology"/>
<accession>A0A1H2TAG4</accession>
<dbReference type="InterPro" id="IPR004507">
    <property type="entry name" value="UbiX-like"/>
</dbReference>
<name>A0A1H2TAG4_9BACI</name>
<evidence type="ECO:0000256" key="2">
    <source>
        <dbReference type="ARBA" id="ARBA00022630"/>
    </source>
</evidence>
<evidence type="ECO:0000256" key="5">
    <source>
        <dbReference type="ARBA" id="ARBA00050612"/>
    </source>
</evidence>
<evidence type="ECO:0000256" key="1">
    <source>
        <dbReference type="ARBA" id="ARBA00022602"/>
    </source>
</evidence>
<feature type="domain" description="Flavoprotein" evidence="7">
    <location>
        <begin position="1"/>
        <end position="170"/>
    </location>
</feature>
<comment type="catalytic activity">
    <reaction evidence="5 6">
        <text>dimethylallyl phosphate + FMNH2 = prenylated FMNH2 + phosphate</text>
        <dbReference type="Rhea" id="RHEA:37743"/>
        <dbReference type="ChEBI" id="CHEBI:43474"/>
        <dbReference type="ChEBI" id="CHEBI:57618"/>
        <dbReference type="ChEBI" id="CHEBI:87467"/>
        <dbReference type="ChEBI" id="CHEBI:88052"/>
        <dbReference type="EC" id="2.5.1.129"/>
    </reaction>
</comment>
<evidence type="ECO:0000256" key="6">
    <source>
        <dbReference type="HAMAP-Rule" id="MF_01986"/>
    </source>
</evidence>
<keyword evidence="9" id="KW-1185">Reference proteome</keyword>
<dbReference type="InterPro" id="IPR032901">
    <property type="entry name" value="UbiX_pad_YclB"/>
</dbReference>
<comment type="similarity">
    <text evidence="6">Belongs to the UbiX/PAD1 family. YclB subfamily.</text>
</comment>
<keyword evidence="6" id="KW-0216">Detoxification</keyword>
<dbReference type="STRING" id="1122204.SAMN05421781_1309"/>
<dbReference type="Gene3D" id="3.40.50.1950">
    <property type="entry name" value="Flavin prenyltransferase-like"/>
    <property type="match status" value="1"/>
</dbReference>
<dbReference type="OrthoDB" id="9781577at2"/>
<keyword evidence="1 6" id="KW-0637">Prenyltransferase</keyword>
<dbReference type="HAMAP" id="MF_01984">
    <property type="entry name" value="ubiX_pad"/>
    <property type="match status" value="1"/>
</dbReference>